<accession>A0AAN7W1A2</accession>
<feature type="compositionally biased region" description="Polar residues" evidence="1">
    <location>
        <begin position="206"/>
        <end position="225"/>
    </location>
</feature>
<dbReference type="InterPro" id="IPR006594">
    <property type="entry name" value="LisH"/>
</dbReference>
<feature type="region of interest" description="Disordered" evidence="1">
    <location>
        <begin position="101"/>
        <end position="128"/>
    </location>
</feature>
<feature type="compositionally biased region" description="Basic and acidic residues" evidence="1">
    <location>
        <begin position="102"/>
        <end position="128"/>
    </location>
</feature>
<dbReference type="SMART" id="SM00667">
    <property type="entry name" value="LisH"/>
    <property type="match status" value="1"/>
</dbReference>
<protein>
    <recommendedName>
        <fullName evidence="4">LisH domain-containing protein</fullName>
    </recommendedName>
</protein>
<reference evidence="3" key="1">
    <citation type="submission" date="2023-07" db="EMBL/GenBank/DDBJ databases">
        <title>A draft genome of Kazachstania heterogenica Y-27499.</title>
        <authorList>
            <person name="Donic C."/>
            <person name="Kralova J.S."/>
            <person name="Fidel L."/>
            <person name="Ben-Dor S."/>
            <person name="Jung S."/>
        </authorList>
    </citation>
    <scope>NUCLEOTIDE SEQUENCE [LARGE SCALE GENOMIC DNA]</scope>
    <source>
        <strain evidence="3">Y27499</strain>
    </source>
</reference>
<feature type="region of interest" description="Disordered" evidence="1">
    <location>
        <begin position="379"/>
        <end position="402"/>
    </location>
</feature>
<proteinExistence type="predicted"/>
<dbReference type="Proteomes" id="UP001306508">
    <property type="component" value="Unassembled WGS sequence"/>
</dbReference>
<feature type="region of interest" description="Disordered" evidence="1">
    <location>
        <begin position="202"/>
        <end position="225"/>
    </location>
</feature>
<organism evidence="2 3">
    <name type="scientific">Arxiozyma heterogenica</name>
    <dbReference type="NCBI Taxonomy" id="278026"/>
    <lineage>
        <taxon>Eukaryota</taxon>
        <taxon>Fungi</taxon>
        <taxon>Dikarya</taxon>
        <taxon>Ascomycota</taxon>
        <taxon>Saccharomycotina</taxon>
        <taxon>Saccharomycetes</taxon>
        <taxon>Saccharomycetales</taxon>
        <taxon>Saccharomycetaceae</taxon>
        <taxon>Arxiozyma</taxon>
    </lineage>
</organism>
<feature type="region of interest" description="Disordered" evidence="1">
    <location>
        <begin position="243"/>
        <end position="312"/>
    </location>
</feature>
<evidence type="ECO:0000313" key="3">
    <source>
        <dbReference type="Proteomes" id="UP001306508"/>
    </source>
</evidence>
<feature type="region of interest" description="Disordered" evidence="1">
    <location>
        <begin position="1"/>
        <end position="21"/>
    </location>
</feature>
<dbReference type="EMBL" id="JAWIZZ010000048">
    <property type="protein sequence ID" value="KAK5779001.1"/>
    <property type="molecule type" value="Genomic_DNA"/>
</dbReference>
<gene>
    <name evidence="2" type="ORF">RI543_003621</name>
</gene>
<evidence type="ECO:0000256" key="1">
    <source>
        <dbReference type="SAM" id="MobiDB-lite"/>
    </source>
</evidence>
<feature type="compositionally biased region" description="Polar residues" evidence="1">
    <location>
        <begin position="255"/>
        <end position="312"/>
    </location>
</feature>
<sequence length="402" mass="46756">MSKKPQIRKKNDFVNDIGTNSSDQELQFNDTLVVSDTMAGNSNELLYAHIYNYLLENKYYETARQFLRDADVPITRNLEVYNNENPDSEFNGNIAVSGNFDQRVKDTERDKEKEKEKTKGENKENKDLRQLLEQLPRDQLLRSKMIINSPDTFLLEWWQLFYLLNDFIEGSSIDTLNELDSPNYEYIYPLLPEKYPINYNNNNNNATTPISNEKINPTQQQEQSNYIPVQQPRIPTYLLQQMRSHNRTSRSNSTQQPPLQTNRRQMSPQDITSPPMYSQQSRRQTYSNQGQPSPGINENIATHENNPNFNSKNYQDKNNQTQLRSQAINNNDSDKSNPTHLLKNIYANGDNINMQGPLIQQQYMAMLKTIITKPPPYQNATNNNYNHPHNHDNIQLNSLSTA</sequence>
<dbReference type="Pfam" id="PF08513">
    <property type="entry name" value="LisH"/>
    <property type="match status" value="1"/>
</dbReference>
<dbReference type="AlphaFoldDB" id="A0AAN7W1A2"/>
<evidence type="ECO:0008006" key="4">
    <source>
        <dbReference type="Google" id="ProtNLM"/>
    </source>
</evidence>
<dbReference type="PROSITE" id="PS50896">
    <property type="entry name" value="LISH"/>
    <property type="match status" value="1"/>
</dbReference>
<comment type="caution">
    <text evidence="2">The sequence shown here is derived from an EMBL/GenBank/DDBJ whole genome shotgun (WGS) entry which is preliminary data.</text>
</comment>
<keyword evidence="3" id="KW-1185">Reference proteome</keyword>
<name>A0AAN7W1A2_9SACH</name>
<evidence type="ECO:0000313" key="2">
    <source>
        <dbReference type="EMBL" id="KAK5779001.1"/>
    </source>
</evidence>